<reference evidence="1" key="1">
    <citation type="submission" date="2019-10" db="EMBL/GenBank/DDBJ databases">
        <authorList>
            <person name="Zhang R."/>
            <person name="Pan Y."/>
            <person name="Wang J."/>
            <person name="Ma R."/>
            <person name="Yu S."/>
        </authorList>
    </citation>
    <scope>NUCLEOTIDE SEQUENCE</scope>
    <source>
        <strain evidence="1">LA-IB0</strain>
        <tissue evidence="1">Leaf</tissue>
    </source>
</reference>
<dbReference type="Proteomes" id="UP000826271">
    <property type="component" value="Unassembled WGS sequence"/>
</dbReference>
<dbReference type="EMBL" id="WHWC01000017">
    <property type="protein sequence ID" value="KAG8366002.1"/>
    <property type="molecule type" value="Genomic_DNA"/>
</dbReference>
<comment type="caution">
    <text evidence="1">The sequence shown here is derived from an EMBL/GenBank/DDBJ whole genome shotgun (WGS) entry which is preliminary data.</text>
</comment>
<evidence type="ECO:0000313" key="2">
    <source>
        <dbReference type="Proteomes" id="UP000826271"/>
    </source>
</evidence>
<keyword evidence="2" id="KW-1185">Reference proteome</keyword>
<gene>
    <name evidence="1" type="ORF">BUALT_Bualt17G0030800</name>
</gene>
<evidence type="ECO:0000313" key="1">
    <source>
        <dbReference type="EMBL" id="KAG8366002.1"/>
    </source>
</evidence>
<dbReference type="AlphaFoldDB" id="A0AAV6WF24"/>
<protein>
    <submittedName>
        <fullName evidence="1">Uncharacterized protein</fullName>
    </submittedName>
</protein>
<proteinExistence type="predicted"/>
<sequence>MPLLMVLQAYGASNSPSISMQRGAHQNVAVIKGNNPPRQVFQDQGLVRTPQTEKIRKLGRRSERNVAMPRGKLTALTKGSPLWPSAFPFSLSHERLLQLPSSSLLSPLTPLSATTSQVVAAAVLSTITKGTSPLLSLDLSYLPTLVLILQSPESTEAIVDGNRRECMYVCMYVFFSLFWLHHKKNQVVKFDHVRSGPTVSEYCNAELTSLLKLHPIILVRPKPVDDECPSARRQRFKFFVNTGQYYLHDNGYMNHLRFVAPYRSIRYHWDDKAECYRAPK</sequence>
<accession>A0AAV6WF24</accession>
<name>A0AAV6WF24_9LAMI</name>
<organism evidence="1 2">
    <name type="scientific">Buddleja alternifolia</name>
    <dbReference type="NCBI Taxonomy" id="168488"/>
    <lineage>
        <taxon>Eukaryota</taxon>
        <taxon>Viridiplantae</taxon>
        <taxon>Streptophyta</taxon>
        <taxon>Embryophyta</taxon>
        <taxon>Tracheophyta</taxon>
        <taxon>Spermatophyta</taxon>
        <taxon>Magnoliopsida</taxon>
        <taxon>eudicotyledons</taxon>
        <taxon>Gunneridae</taxon>
        <taxon>Pentapetalae</taxon>
        <taxon>asterids</taxon>
        <taxon>lamiids</taxon>
        <taxon>Lamiales</taxon>
        <taxon>Scrophulariaceae</taxon>
        <taxon>Buddlejeae</taxon>
        <taxon>Buddleja</taxon>
    </lineage>
</organism>